<dbReference type="AlphaFoldDB" id="A0A135YPJ2"/>
<dbReference type="PATRIC" id="fig|1261.5.peg.1450"/>
<name>A0A135YPJ2_9FIRM</name>
<dbReference type="STRING" id="1261.HMPREF3195_01446"/>
<dbReference type="RefSeq" id="WP_061101954.1">
    <property type="nucleotide sequence ID" value="NZ_CAXUJS010000004.1"/>
</dbReference>
<keyword evidence="1" id="KW-1133">Transmembrane helix</keyword>
<comment type="caution">
    <text evidence="2">The sequence shown here is derived from an EMBL/GenBank/DDBJ whole genome shotgun (WGS) entry which is preliminary data.</text>
</comment>
<evidence type="ECO:0000313" key="3">
    <source>
        <dbReference type="Proteomes" id="UP000070326"/>
    </source>
</evidence>
<protein>
    <submittedName>
        <fullName evidence="2">Uncharacterized protein</fullName>
    </submittedName>
</protein>
<dbReference type="EMBL" id="LSQZ01000075">
    <property type="protein sequence ID" value="KXI11271.1"/>
    <property type="molecule type" value="Genomic_DNA"/>
</dbReference>
<feature type="transmembrane region" description="Helical" evidence="1">
    <location>
        <begin position="184"/>
        <end position="201"/>
    </location>
</feature>
<reference evidence="2 3" key="1">
    <citation type="submission" date="2016-02" db="EMBL/GenBank/DDBJ databases">
        <authorList>
            <person name="Wen L."/>
            <person name="He K."/>
            <person name="Yang H."/>
        </authorList>
    </citation>
    <scope>NUCLEOTIDE SEQUENCE [LARGE SCALE GENOMIC DNA]</scope>
    <source>
        <strain evidence="2 3">MJR8628A</strain>
    </source>
</reference>
<proteinExistence type="predicted"/>
<sequence length="254" mass="28918">MKKIKKSEYREVDVVFSIPGRLRLRVDGSSNDPLKILNNIKNESNITSGSYNSITNTFVLEYDHERTDLNKLILNFCGEYSRDMSITRVKVNYKIGKRAGLGYSSAVSMAFIILDLGINLMGIGTGSRYKSFVRWSALVTTMGAIFEHGYKELNENGAFDPEVMSIMYLFNSINKGTATNTNTGLYSPAIAWLLTFGRHILTKRRRSVMMNAVSRNGKMTICEEENKSMFYNQFIESCFDMYQNVNMKKSLSRI</sequence>
<keyword evidence="1" id="KW-0472">Membrane</keyword>
<dbReference type="Proteomes" id="UP000070326">
    <property type="component" value="Unassembled WGS sequence"/>
</dbReference>
<keyword evidence="1" id="KW-0812">Transmembrane</keyword>
<organism evidence="2 3">
    <name type="scientific">Peptostreptococcus anaerobius</name>
    <dbReference type="NCBI Taxonomy" id="1261"/>
    <lineage>
        <taxon>Bacteria</taxon>
        <taxon>Bacillati</taxon>
        <taxon>Bacillota</taxon>
        <taxon>Clostridia</taxon>
        <taxon>Peptostreptococcales</taxon>
        <taxon>Peptostreptococcaceae</taxon>
        <taxon>Peptostreptococcus</taxon>
    </lineage>
</organism>
<gene>
    <name evidence="2" type="ORF">HMPREF3195_01446</name>
</gene>
<feature type="transmembrane region" description="Helical" evidence="1">
    <location>
        <begin position="100"/>
        <end position="123"/>
    </location>
</feature>
<evidence type="ECO:0000256" key="1">
    <source>
        <dbReference type="SAM" id="Phobius"/>
    </source>
</evidence>
<evidence type="ECO:0000313" key="2">
    <source>
        <dbReference type="EMBL" id="KXI11271.1"/>
    </source>
</evidence>
<dbReference type="eggNOG" id="ENOG502Z8TW">
    <property type="taxonomic scope" value="Bacteria"/>
</dbReference>
<accession>A0A135YPJ2</accession>